<protein>
    <submittedName>
        <fullName evidence="7">Fusaric acid resistance protein-like</fullName>
    </submittedName>
</protein>
<feature type="transmembrane region" description="Helical" evidence="5">
    <location>
        <begin position="227"/>
        <end position="243"/>
    </location>
</feature>
<evidence type="ECO:0000259" key="6">
    <source>
        <dbReference type="Pfam" id="PF13515"/>
    </source>
</evidence>
<accession>A0A1T4LMM0</accession>
<feature type="transmembrane region" description="Helical" evidence="5">
    <location>
        <begin position="12"/>
        <end position="35"/>
    </location>
</feature>
<dbReference type="STRING" id="225324.SAMN02745126_01616"/>
<feature type="domain" description="Integral membrane bound transporter" evidence="6">
    <location>
        <begin position="191"/>
        <end position="315"/>
    </location>
</feature>
<dbReference type="EMBL" id="FUWJ01000001">
    <property type="protein sequence ID" value="SJZ55876.1"/>
    <property type="molecule type" value="Genomic_DNA"/>
</dbReference>
<dbReference type="Proteomes" id="UP000190092">
    <property type="component" value="Unassembled WGS sequence"/>
</dbReference>
<keyword evidence="8" id="KW-1185">Reference proteome</keyword>
<feature type="transmembrane region" description="Helical" evidence="5">
    <location>
        <begin position="174"/>
        <end position="195"/>
    </location>
</feature>
<dbReference type="GO" id="GO:0016020">
    <property type="term" value="C:membrane"/>
    <property type="evidence" value="ECO:0007669"/>
    <property type="project" value="UniProtKB-SubCell"/>
</dbReference>
<comment type="subcellular location">
    <subcellularLocation>
        <location evidence="1">Membrane</location>
        <topology evidence="1">Multi-pass membrane protein</topology>
    </subcellularLocation>
</comment>
<dbReference type="InterPro" id="IPR049453">
    <property type="entry name" value="Memb_transporter_dom"/>
</dbReference>
<feature type="transmembrane region" description="Helical" evidence="5">
    <location>
        <begin position="249"/>
        <end position="266"/>
    </location>
</feature>
<evidence type="ECO:0000256" key="2">
    <source>
        <dbReference type="ARBA" id="ARBA00022692"/>
    </source>
</evidence>
<reference evidence="8" key="1">
    <citation type="submission" date="2017-02" db="EMBL/GenBank/DDBJ databases">
        <authorList>
            <person name="Varghese N."/>
            <person name="Submissions S."/>
        </authorList>
    </citation>
    <scope>NUCLEOTIDE SEQUENCE [LARGE SCALE GENOMIC DNA]</scope>
    <source>
        <strain evidence="8">ATCC 27094</strain>
    </source>
</reference>
<evidence type="ECO:0000256" key="4">
    <source>
        <dbReference type="ARBA" id="ARBA00023136"/>
    </source>
</evidence>
<feature type="domain" description="Integral membrane bound transporter" evidence="6">
    <location>
        <begin position="20"/>
        <end position="149"/>
    </location>
</feature>
<dbReference type="RefSeq" id="WP_085933227.1">
    <property type="nucleotide sequence ID" value="NZ_FUWJ01000001.1"/>
</dbReference>
<proteinExistence type="predicted"/>
<dbReference type="OrthoDB" id="7374648at2"/>
<feature type="transmembrane region" description="Helical" evidence="5">
    <location>
        <begin position="135"/>
        <end position="154"/>
    </location>
</feature>
<feature type="transmembrane region" description="Helical" evidence="5">
    <location>
        <begin position="273"/>
        <end position="292"/>
    </location>
</feature>
<evidence type="ECO:0000256" key="5">
    <source>
        <dbReference type="SAM" id="Phobius"/>
    </source>
</evidence>
<dbReference type="AlphaFoldDB" id="A0A1T4LMM0"/>
<feature type="transmembrane region" description="Helical" evidence="5">
    <location>
        <begin position="82"/>
        <end position="99"/>
    </location>
</feature>
<keyword evidence="4 5" id="KW-0472">Membrane</keyword>
<evidence type="ECO:0000256" key="1">
    <source>
        <dbReference type="ARBA" id="ARBA00004141"/>
    </source>
</evidence>
<gene>
    <name evidence="7" type="ORF">SAMN02745126_01616</name>
</gene>
<feature type="transmembrane region" description="Helical" evidence="5">
    <location>
        <begin position="55"/>
        <end position="75"/>
    </location>
</feature>
<keyword evidence="2 5" id="KW-0812">Transmembrane</keyword>
<keyword evidence="3 5" id="KW-1133">Transmembrane helix</keyword>
<evidence type="ECO:0000313" key="7">
    <source>
        <dbReference type="EMBL" id="SJZ55876.1"/>
    </source>
</evidence>
<sequence>METPGWDARQGILTAASVVLAVAFAALLGIDGLWWAAISAWMVANPDFSALWRKAIMRLLGTAVGLALGYWLAIVMEGFPPYQALAVFVACGLGCYQRFASPYGYAWFYGCLTLMLIVTVSIIETDTLFIYAQSRFLEIACGVVASALVHAVLLPRRSTAPPPPPAAADGDKSGLFYAALVGGFSGVALMALWSLTGLPALSQAILSCMFVVDRDFGTGRVRARQRFIGCLLGAALGLAALLFELDSLPVYATVLFAGIFFFSRLHHGGGRQSYIGTQGGLAFIAALVTDGGPPNALLPVIDRVAGIFIGVAVMVTISYILVTLMGRPRSAPTTSGT</sequence>
<feature type="transmembrane region" description="Helical" evidence="5">
    <location>
        <begin position="304"/>
        <end position="322"/>
    </location>
</feature>
<feature type="transmembrane region" description="Helical" evidence="5">
    <location>
        <begin position="105"/>
        <end position="123"/>
    </location>
</feature>
<name>A0A1T4LMM0_9HYPH</name>
<dbReference type="Pfam" id="PF13515">
    <property type="entry name" value="FUSC_2"/>
    <property type="match status" value="2"/>
</dbReference>
<evidence type="ECO:0000256" key="3">
    <source>
        <dbReference type="ARBA" id="ARBA00022989"/>
    </source>
</evidence>
<organism evidence="7 8">
    <name type="scientific">Enhydrobacter aerosaccus</name>
    <dbReference type="NCBI Taxonomy" id="225324"/>
    <lineage>
        <taxon>Bacteria</taxon>
        <taxon>Pseudomonadati</taxon>
        <taxon>Pseudomonadota</taxon>
        <taxon>Alphaproteobacteria</taxon>
        <taxon>Hyphomicrobiales</taxon>
        <taxon>Enhydrobacter</taxon>
    </lineage>
</organism>
<evidence type="ECO:0000313" key="8">
    <source>
        <dbReference type="Proteomes" id="UP000190092"/>
    </source>
</evidence>